<sequence>MQRLYWILMAFLILSALLVITYLSWKFRALFSIIWKGILIGRSFIRIFFGGKGSKQQRSEIKVNAIELEEKSPTPSAPTLNQLEEKAYILDYIPSICAVLNRKRCYIEVILEGIRQKALIDCGADISYCGRSVAIKCGMKIKSGDVPMAWAANSTPISFLGSAMATIEIGDSKLRWPLLISEDQACPGGLVIGTDFMEEKEQIHLNFKNMTIQLGEDVLPMIASMEFMEIPKKQLEIRLLKNHVLPPQSDSFVWGTINRSFDPTQEFLLEEWEDHDYWPLKVGKTLSKPGSSRLIPLRLLNFGNSPLQIYAKSRVGILEPIIQNKNETNSIEVFKRKDEYVSPKLIGRMNYLIYQILRIKMKKFQKNLI</sequence>
<keyword evidence="1" id="KW-0812">Transmembrane</keyword>
<dbReference type="Gene3D" id="2.40.70.10">
    <property type="entry name" value="Acid Proteases"/>
    <property type="match status" value="1"/>
</dbReference>
<protein>
    <submittedName>
        <fullName evidence="2">Uncharacterized protein</fullName>
    </submittedName>
</protein>
<dbReference type="EMBL" id="CAJEWN010002670">
    <property type="protein sequence ID" value="CAD2204779.1"/>
    <property type="molecule type" value="Genomic_DNA"/>
</dbReference>
<dbReference type="CDD" id="cd00303">
    <property type="entry name" value="retropepsin_like"/>
    <property type="match status" value="1"/>
</dbReference>
<dbReference type="Proteomes" id="UP000580250">
    <property type="component" value="Unassembled WGS sequence"/>
</dbReference>
<dbReference type="AlphaFoldDB" id="A0A6V7XZK0"/>
<name>A0A6V7XZK0_MELEN</name>
<gene>
    <name evidence="2" type="ORF">MENT_LOCUS58541</name>
</gene>
<evidence type="ECO:0000313" key="3">
    <source>
        <dbReference type="Proteomes" id="UP000580250"/>
    </source>
</evidence>
<dbReference type="InterPro" id="IPR021109">
    <property type="entry name" value="Peptidase_aspartic_dom_sf"/>
</dbReference>
<keyword evidence="1" id="KW-1133">Transmembrane helix</keyword>
<evidence type="ECO:0000313" key="2">
    <source>
        <dbReference type="EMBL" id="CAD2204779.1"/>
    </source>
</evidence>
<reference evidence="2 3" key="1">
    <citation type="submission" date="2020-08" db="EMBL/GenBank/DDBJ databases">
        <authorList>
            <person name="Koutsovoulos G."/>
            <person name="Danchin GJ E."/>
        </authorList>
    </citation>
    <scope>NUCLEOTIDE SEQUENCE [LARGE SCALE GENOMIC DNA]</scope>
</reference>
<dbReference type="SUPFAM" id="SSF50630">
    <property type="entry name" value="Acid proteases"/>
    <property type="match status" value="1"/>
</dbReference>
<feature type="transmembrane region" description="Helical" evidence="1">
    <location>
        <begin position="5"/>
        <end position="23"/>
    </location>
</feature>
<dbReference type="OrthoDB" id="5872988at2759"/>
<evidence type="ECO:0000256" key="1">
    <source>
        <dbReference type="SAM" id="Phobius"/>
    </source>
</evidence>
<proteinExistence type="predicted"/>
<keyword evidence="1" id="KW-0472">Membrane</keyword>
<accession>A0A6V7XZK0</accession>
<comment type="caution">
    <text evidence="2">The sequence shown here is derived from an EMBL/GenBank/DDBJ whole genome shotgun (WGS) entry which is preliminary data.</text>
</comment>
<organism evidence="2 3">
    <name type="scientific">Meloidogyne enterolobii</name>
    <name type="common">Root-knot nematode worm</name>
    <name type="synonym">Meloidogyne mayaguensis</name>
    <dbReference type="NCBI Taxonomy" id="390850"/>
    <lineage>
        <taxon>Eukaryota</taxon>
        <taxon>Metazoa</taxon>
        <taxon>Ecdysozoa</taxon>
        <taxon>Nematoda</taxon>
        <taxon>Chromadorea</taxon>
        <taxon>Rhabditida</taxon>
        <taxon>Tylenchina</taxon>
        <taxon>Tylenchomorpha</taxon>
        <taxon>Tylenchoidea</taxon>
        <taxon>Meloidogynidae</taxon>
        <taxon>Meloidogyninae</taxon>
        <taxon>Meloidogyne</taxon>
    </lineage>
</organism>